<feature type="chain" id="PRO_5018337821" evidence="1">
    <location>
        <begin position="20"/>
        <end position="117"/>
    </location>
</feature>
<gene>
    <name evidence="2" type="ORF">P167DRAFT_608931</name>
</gene>
<evidence type="ECO:0000256" key="1">
    <source>
        <dbReference type="SAM" id="SignalP"/>
    </source>
</evidence>
<dbReference type="Proteomes" id="UP000277580">
    <property type="component" value="Unassembled WGS sequence"/>
</dbReference>
<protein>
    <submittedName>
        <fullName evidence="2">Uncharacterized protein</fullName>
    </submittedName>
</protein>
<reference evidence="2 3" key="1">
    <citation type="journal article" date="2018" name="Nat. Ecol. Evol.">
        <title>Pezizomycetes genomes reveal the molecular basis of ectomycorrhizal truffle lifestyle.</title>
        <authorList>
            <person name="Murat C."/>
            <person name="Payen T."/>
            <person name="Noel B."/>
            <person name="Kuo A."/>
            <person name="Morin E."/>
            <person name="Chen J."/>
            <person name="Kohler A."/>
            <person name="Krizsan K."/>
            <person name="Balestrini R."/>
            <person name="Da Silva C."/>
            <person name="Montanini B."/>
            <person name="Hainaut M."/>
            <person name="Levati E."/>
            <person name="Barry K.W."/>
            <person name="Belfiori B."/>
            <person name="Cichocki N."/>
            <person name="Clum A."/>
            <person name="Dockter R.B."/>
            <person name="Fauchery L."/>
            <person name="Guy J."/>
            <person name="Iotti M."/>
            <person name="Le Tacon F."/>
            <person name="Lindquist E.A."/>
            <person name="Lipzen A."/>
            <person name="Malagnac F."/>
            <person name="Mello A."/>
            <person name="Molinier V."/>
            <person name="Miyauchi S."/>
            <person name="Poulain J."/>
            <person name="Riccioni C."/>
            <person name="Rubini A."/>
            <person name="Sitrit Y."/>
            <person name="Splivallo R."/>
            <person name="Traeger S."/>
            <person name="Wang M."/>
            <person name="Zifcakova L."/>
            <person name="Wipf D."/>
            <person name="Zambonelli A."/>
            <person name="Paolocci F."/>
            <person name="Nowrousian M."/>
            <person name="Ottonello S."/>
            <person name="Baldrian P."/>
            <person name="Spatafora J.W."/>
            <person name="Henrissat B."/>
            <person name="Nagy L.G."/>
            <person name="Aury J.M."/>
            <person name="Wincker P."/>
            <person name="Grigoriev I.V."/>
            <person name="Bonfante P."/>
            <person name="Martin F.M."/>
        </authorList>
    </citation>
    <scope>NUCLEOTIDE SEQUENCE [LARGE SCALE GENOMIC DNA]</scope>
    <source>
        <strain evidence="2 3">CCBAS932</strain>
    </source>
</reference>
<organism evidence="2 3">
    <name type="scientific">Morchella conica CCBAS932</name>
    <dbReference type="NCBI Taxonomy" id="1392247"/>
    <lineage>
        <taxon>Eukaryota</taxon>
        <taxon>Fungi</taxon>
        <taxon>Dikarya</taxon>
        <taxon>Ascomycota</taxon>
        <taxon>Pezizomycotina</taxon>
        <taxon>Pezizomycetes</taxon>
        <taxon>Pezizales</taxon>
        <taxon>Morchellaceae</taxon>
        <taxon>Morchella</taxon>
    </lineage>
</organism>
<sequence length="117" mass="12609">MQITYSVVAFVMAIAGTNAVPVAGANAAPVTTFAGPLTLDFDTCTTLQQRLTDIARASWAEGELLAKCQSCFNQGFMEYCHHRSDKPEDAAGKHGRIANVPESSKECYRKMFAGCEA</sequence>
<proteinExistence type="predicted"/>
<keyword evidence="1" id="KW-0732">Signal</keyword>
<dbReference type="AlphaFoldDB" id="A0A3N4KCF4"/>
<name>A0A3N4KCF4_9PEZI</name>
<evidence type="ECO:0000313" key="3">
    <source>
        <dbReference type="Proteomes" id="UP000277580"/>
    </source>
</evidence>
<dbReference type="EMBL" id="ML119167">
    <property type="protein sequence ID" value="RPB08186.1"/>
    <property type="molecule type" value="Genomic_DNA"/>
</dbReference>
<keyword evidence="3" id="KW-1185">Reference proteome</keyword>
<dbReference type="InParanoid" id="A0A3N4KCF4"/>
<feature type="signal peptide" evidence="1">
    <location>
        <begin position="1"/>
        <end position="19"/>
    </location>
</feature>
<evidence type="ECO:0000313" key="2">
    <source>
        <dbReference type="EMBL" id="RPB08186.1"/>
    </source>
</evidence>
<accession>A0A3N4KCF4</accession>
<dbReference type="OrthoDB" id="10316208at2759"/>